<dbReference type="FunFam" id="3.30.505.10:FF:000056">
    <property type="entry name" value="Transcription elongation factor Spt6"/>
    <property type="match status" value="1"/>
</dbReference>
<dbReference type="SMART" id="SM00732">
    <property type="entry name" value="YqgFc"/>
    <property type="match status" value="1"/>
</dbReference>
<comment type="subcellular location">
    <subcellularLocation>
        <location evidence="2">Chromosome</location>
    </subcellularLocation>
    <subcellularLocation>
        <location evidence="1 9">Nucleus</location>
    </subcellularLocation>
</comment>
<evidence type="ECO:0000256" key="2">
    <source>
        <dbReference type="ARBA" id="ARBA00004286"/>
    </source>
</evidence>
<dbReference type="Pfam" id="PF22706">
    <property type="entry name" value="Tex_central_region"/>
    <property type="match status" value="1"/>
</dbReference>
<comment type="similarity">
    <text evidence="3 9">Belongs to the SPT6 family.</text>
</comment>
<dbReference type="Gene3D" id="1.10.10.650">
    <property type="entry name" value="RuvA domain 2-like"/>
    <property type="match status" value="1"/>
</dbReference>
<dbReference type="InterPro" id="IPR006641">
    <property type="entry name" value="YqgF/RNaseH-like_dom"/>
</dbReference>
<dbReference type="PANTHER" id="PTHR10145">
    <property type="entry name" value="TRANSCRIPTION ELONGATION FACTOR SPT6"/>
    <property type="match status" value="1"/>
</dbReference>
<dbReference type="GO" id="GO:0005721">
    <property type="term" value="C:pericentric heterochromatin"/>
    <property type="evidence" value="ECO:0007669"/>
    <property type="project" value="EnsemblFungi"/>
</dbReference>
<dbReference type="Gene3D" id="3.30.505.10">
    <property type="entry name" value="SH2 domain"/>
    <property type="match status" value="2"/>
</dbReference>
<dbReference type="GeneID" id="25036894"/>
<protein>
    <recommendedName>
        <fullName evidence="4 9">Transcription elongation factor Spt6</fullName>
    </recommendedName>
</protein>
<dbReference type="GO" id="GO:0003677">
    <property type="term" value="F:DNA binding"/>
    <property type="evidence" value="ECO:0007669"/>
    <property type="project" value="InterPro"/>
</dbReference>
<dbReference type="Pfam" id="PF21710">
    <property type="entry name" value="Spt6_S1"/>
    <property type="match status" value="1"/>
</dbReference>
<dbReference type="InterPro" id="IPR012340">
    <property type="entry name" value="NA-bd_OB-fold"/>
</dbReference>
<evidence type="ECO:0000256" key="6">
    <source>
        <dbReference type="ARBA" id="ARBA00022999"/>
    </source>
</evidence>
<evidence type="ECO:0000313" key="14">
    <source>
        <dbReference type="Proteomes" id="UP000015464"/>
    </source>
</evidence>
<dbReference type="GO" id="GO:0003746">
    <property type="term" value="F:translation elongation factor activity"/>
    <property type="evidence" value="ECO:0007669"/>
    <property type="project" value="UniProtKB-KW"/>
</dbReference>
<dbReference type="InterPro" id="IPR035018">
    <property type="entry name" value="Spt6_SH2_C"/>
</dbReference>
<dbReference type="InterPro" id="IPR017072">
    <property type="entry name" value="TF_Spt6"/>
</dbReference>
<keyword evidence="13" id="KW-0251">Elongation factor</keyword>
<evidence type="ECO:0000256" key="1">
    <source>
        <dbReference type="ARBA" id="ARBA00004123"/>
    </source>
</evidence>
<keyword evidence="7 9" id="KW-0804">Transcription</keyword>
<dbReference type="Pfam" id="PF14633">
    <property type="entry name" value="SH2_2"/>
    <property type="match status" value="1"/>
</dbReference>
<dbReference type="InterPro" id="IPR023323">
    <property type="entry name" value="Tex-like_dom_sf"/>
</dbReference>
<dbReference type="SUPFAM" id="SSF50249">
    <property type="entry name" value="Nucleic acid-binding proteins"/>
    <property type="match status" value="1"/>
</dbReference>
<sequence>MSELGVSGSPNENPNVEKNNDGPAEDGRDVNTNGMNEEEEGEGDRLDNNERHDSSEESETDEEAERAIREGFIVEDEEDEAPHEIMKKKKRKKRVEEEKGPQGMLDEDDLELVMENTGQDNRTKLKRLKRGRDQEEDLEKIFSEDEDQEEKEEGGREEEIDGPDRGYGRRNGVMDEFADFIEQDEFEDEEPQEEKYDVTPQVESVRPEALGISEDDYFQIYEIFGDGTDYAFALEDEDVEDELQEPVSLKTIFEPSELQEKMLTEEDEIVRITDEPERMQLYMKRNSDCTDQELLDESHWITNQLLEKRLDINSELLEPFRFAVRHAVHFFVRESLEVPFIWQHRRDYIVHYDRQRDSITPLLNQDDLWRIFNLCTRYWSLHSKKNDLMKLYTDLGISDEMVITLCQEASSLETVDDINDYLHFTYSEQIRDRALLVGTGLRRPQVSKYSFYEKAKNSPLYHLVKEFGISARDFSFNAIQGARLRFVEDVSVPPQELATSYVTDELTDPELVLQRARKVFAEEIVHDPYFRKAFRDKLFQTGVVSTLATQKGVRKIDNEHPYYEFKYLKGKPLTSFEQSPILFLKMLKAEEEGLVQISVDFNDKNDVFNGFFELILSDNYSENATKWNSQREMVLKDVFRQLSTLAPGAIRETLRSKYSDELGMLCRAKLYSRLDQAPYEPSTKNFDRGTIPSVLAVSNGKGEPSDAIICLFVNDMGEPADSLKLPDFKDPANQAMFTDFVDKVNPDVIGVSGMSVSAHKVRLNVQVSLSSHDPIDIIMVNDEIARLYQNSSRATDEFPSFSTTSLYCIALARYVQNPLFEYAALGHDLLSLSFDPWQHLLSSETLWRYLETALVDVSSLVGIDINEAVNNKYEANILPYIAGLGPRKADYILKKIATLGGRIDNRSDLISKQIVTRKIFINCSSFLIIPNDEYPNMDILDTTRIHNEDYELARKMASDALELDEEDIEELEASKGVVYHLLEENEAAKLDELVLEEYADQLEREFNQRKRSTLEKVRRELKDPYGEQRNMFHRLTPSEIFLMLTGENPRNLRPDTLVPVNVKRVTNRFVAVKLDCDVDGDIKADEVSDDYIPPPQLLQAGQTVEAIIISLNEQNFTAELSLRNSILQTVLAKQKDRSHLTAYWDIEAEDRDNEKMQAETQAEQRVARVIKHPLFKDLNASQAEAYLSKLQVGDLIIRPSSKGSDHIVVTWKVGESAYQHIDVLELDKENEFSIGQRLIVKGRFENMTYEYSDLDELIVMHIKAIAKKIDEMCMHDKYRRGSRSDTEHWLESYSEANPKRSCYTFCSDQEHPGYFVLCFKAGVTSPVLAWPVKVIPNAYFLQGNVYADMTALCNGFKLLYAARAKSSRR</sequence>
<keyword evidence="8 9" id="KW-0539">Nucleus</keyword>
<dbReference type="Gene3D" id="2.40.50.140">
    <property type="entry name" value="Nucleic acid-binding proteins"/>
    <property type="match status" value="1"/>
</dbReference>
<dbReference type="InterPro" id="IPR028083">
    <property type="entry name" value="Spt6_acidic_N_dom"/>
</dbReference>
<dbReference type="RefSeq" id="XP_013023967.1">
    <property type="nucleotide sequence ID" value="XM_013168513.1"/>
</dbReference>
<dbReference type="OrthoDB" id="995477at2759"/>
<evidence type="ECO:0000256" key="8">
    <source>
        <dbReference type="ARBA" id="ARBA00023242"/>
    </source>
</evidence>
<evidence type="ECO:0000256" key="9">
    <source>
        <dbReference type="PIRNR" id="PIRNR036947"/>
    </source>
</evidence>
<dbReference type="Pfam" id="PF14632">
    <property type="entry name" value="SPT6_acidic"/>
    <property type="match status" value="1"/>
</dbReference>
<keyword evidence="13" id="KW-0648">Protein biosynthesis</keyword>
<feature type="coiled-coil region" evidence="10">
    <location>
        <begin position="954"/>
        <end position="1015"/>
    </location>
</feature>
<keyword evidence="14" id="KW-1185">Reference proteome</keyword>
<dbReference type="GO" id="GO:0008023">
    <property type="term" value="C:transcription elongation factor complex"/>
    <property type="evidence" value="ECO:0007669"/>
    <property type="project" value="TreeGrafter"/>
</dbReference>
<proteinExistence type="inferred from homology"/>
<dbReference type="PROSITE" id="PS50126">
    <property type="entry name" value="S1"/>
    <property type="match status" value="1"/>
</dbReference>
<dbReference type="SUPFAM" id="SSF158832">
    <property type="entry name" value="Tex N-terminal region-like"/>
    <property type="match status" value="1"/>
</dbReference>
<keyword evidence="10" id="KW-0175">Coiled coil</keyword>
<feature type="compositionally biased region" description="Acidic residues" evidence="11">
    <location>
        <begin position="134"/>
        <end position="161"/>
    </location>
</feature>
<evidence type="ECO:0000256" key="7">
    <source>
        <dbReference type="ARBA" id="ARBA00023163"/>
    </source>
</evidence>
<dbReference type="InterPro" id="IPR036860">
    <property type="entry name" value="SH2_dom_sf"/>
</dbReference>
<dbReference type="InterPro" id="IPR035420">
    <property type="entry name" value="Spt6_SH2"/>
</dbReference>
<dbReference type="InterPro" id="IPR055179">
    <property type="entry name" value="Tex-like_central_region"/>
</dbReference>
<dbReference type="InterPro" id="IPR042066">
    <property type="entry name" value="Spt6_death-like"/>
</dbReference>
<dbReference type="Pfam" id="PF14635">
    <property type="entry name" value="HHH_7"/>
    <property type="match status" value="1"/>
</dbReference>
<feature type="domain" description="S1 motif" evidence="12">
    <location>
        <begin position="1055"/>
        <end position="1123"/>
    </location>
</feature>
<dbReference type="EMBL" id="KE546991">
    <property type="protein sequence ID" value="EPY51400.1"/>
    <property type="molecule type" value="Genomic_DNA"/>
</dbReference>
<dbReference type="InterPro" id="IPR012337">
    <property type="entry name" value="RNaseH-like_sf"/>
</dbReference>
<evidence type="ECO:0000313" key="13">
    <source>
        <dbReference type="EMBL" id="EPY51400.1"/>
    </source>
</evidence>
<dbReference type="InterPro" id="IPR028231">
    <property type="entry name" value="Spt6_YqgF"/>
</dbReference>
<dbReference type="Gene3D" id="3.30.420.140">
    <property type="entry name" value="YqgF/RNase H-like domain"/>
    <property type="match status" value="1"/>
</dbReference>
<dbReference type="GO" id="GO:0042393">
    <property type="term" value="F:histone binding"/>
    <property type="evidence" value="ECO:0007669"/>
    <property type="project" value="TreeGrafter"/>
</dbReference>
<name>S9W049_SCHCR</name>
<dbReference type="InterPro" id="IPR003029">
    <property type="entry name" value="S1_domain"/>
</dbReference>
<dbReference type="InterPro" id="IPR035019">
    <property type="entry name" value="Spt6_SH2_N"/>
</dbReference>
<dbReference type="HOGENOM" id="CLU_001680_0_1_1"/>
<dbReference type="SUPFAM" id="SSF53098">
    <property type="entry name" value="Ribonuclease H-like"/>
    <property type="match status" value="1"/>
</dbReference>
<keyword evidence="5" id="KW-0158">Chromosome</keyword>
<dbReference type="SUPFAM" id="SSF55550">
    <property type="entry name" value="SH2 domain"/>
    <property type="match status" value="1"/>
</dbReference>
<dbReference type="InterPro" id="IPR028088">
    <property type="entry name" value="Spt6_HTH_DNA-bd_dom"/>
</dbReference>
<reference evidence="13 14" key="1">
    <citation type="journal article" date="2011" name="Science">
        <title>Comparative functional genomics of the fission yeasts.</title>
        <authorList>
            <person name="Rhind N."/>
            <person name="Chen Z."/>
            <person name="Yassour M."/>
            <person name="Thompson D.A."/>
            <person name="Haas B.J."/>
            <person name="Habib N."/>
            <person name="Wapinski I."/>
            <person name="Roy S."/>
            <person name="Lin M.F."/>
            <person name="Heiman D.I."/>
            <person name="Young S.K."/>
            <person name="Furuya K."/>
            <person name="Guo Y."/>
            <person name="Pidoux A."/>
            <person name="Chen H.M."/>
            <person name="Robbertse B."/>
            <person name="Goldberg J.M."/>
            <person name="Aoki K."/>
            <person name="Bayne E.H."/>
            <person name="Berlin A.M."/>
            <person name="Desjardins C.A."/>
            <person name="Dobbs E."/>
            <person name="Dukaj L."/>
            <person name="Fan L."/>
            <person name="FitzGerald M.G."/>
            <person name="French C."/>
            <person name="Gujja S."/>
            <person name="Hansen K."/>
            <person name="Keifenheim D."/>
            <person name="Levin J.Z."/>
            <person name="Mosher R.A."/>
            <person name="Mueller C.A."/>
            <person name="Pfiffner J."/>
            <person name="Priest M."/>
            <person name="Russ C."/>
            <person name="Smialowska A."/>
            <person name="Swoboda P."/>
            <person name="Sykes S.M."/>
            <person name="Vaughn M."/>
            <person name="Vengrova S."/>
            <person name="Yoder R."/>
            <person name="Zeng Q."/>
            <person name="Allshire R."/>
            <person name="Baulcombe D."/>
            <person name="Birren B.W."/>
            <person name="Brown W."/>
            <person name="Ekwall K."/>
            <person name="Kellis M."/>
            <person name="Leatherwood J."/>
            <person name="Levin H."/>
            <person name="Margalit H."/>
            <person name="Martienssen R."/>
            <person name="Nieduszynski C.A."/>
            <person name="Spatafora J.W."/>
            <person name="Friedman N."/>
            <person name="Dalgaard J.Z."/>
            <person name="Baumann P."/>
            <person name="Niki H."/>
            <person name="Regev A."/>
            <person name="Nusbaum C."/>
        </authorList>
    </citation>
    <scope>NUCLEOTIDE SEQUENCE [LARGE SCALE GENOMIC DNA]</scope>
    <source>
        <strain evidence="14">OY26 / ATCC MYA-4695 / CBS 11777 / NBRC 106824 / NRRL Y48691</strain>
    </source>
</reference>
<feature type="region of interest" description="Disordered" evidence="11">
    <location>
        <begin position="1"/>
        <end position="170"/>
    </location>
</feature>
<dbReference type="FunFam" id="3.30.505.10:FF:000065">
    <property type="entry name" value="Transcription elongation factor SPT6"/>
    <property type="match status" value="1"/>
</dbReference>
<evidence type="ECO:0000256" key="4">
    <source>
        <dbReference type="ARBA" id="ARBA00020248"/>
    </source>
</evidence>
<dbReference type="STRING" id="653667.S9W049"/>
<feature type="compositionally biased region" description="Basic and acidic residues" evidence="11">
    <location>
        <begin position="43"/>
        <end position="55"/>
    </location>
</feature>
<dbReference type="GO" id="GO:0031491">
    <property type="term" value="F:nucleosome binding"/>
    <property type="evidence" value="ECO:0007669"/>
    <property type="project" value="TreeGrafter"/>
</dbReference>
<evidence type="ECO:0000256" key="10">
    <source>
        <dbReference type="SAM" id="Coils"/>
    </source>
</evidence>
<accession>S9W049</accession>
<dbReference type="InterPro" id="IPR037027">
    <property type="entry name" value="YqgF/RNaseH-like_dom_sf"/>
</dbReference>
<comment type="function">
    <text evidence="9">Plays a role in maintenance of chromatin structure during RNA polymerase II transcription elongation thereby repressing transcription initiation from cryptic promoters. Mediates the reassembly of nucleosomes onto the promoters of at least a selected set of genes during repression; the nucleosome reassembly is essential for transcriptional repression.</text>
</comment>
<dbReference type="Proteomes" id="UP000015464">
    <property type="component" value="Unassembled WGS sequence"/>
</dbReference>
<dbReference type="InterPro" id="IPR023319">
    <property type="entry name" value="Tex-like_HTH_dom_sf"/>
</dbReference>
<dbReference type="SUPFAM" id="SSF47781">
    <property type="entry name" value="RuvA domain 2-like"/>
    <property type="match status" value="1"/>
</dbReference>
<dbReference type="PANTHER" id="PTHR10145:SF6">
    <property type="entry name" value="TRANSCRIPTION ELONGATION FACTOR SPT6"/>
    <property type="match status" value="1"/>
</dbReference>
<dbReference type="InterPro" id="IPR010994">
    <property type="entry name" value="RuvA_2-like"/>
</dbReference>
<organism evidence="13 14">
    <name type="scientific">Schizosaccharomyces cryophilus (strain OY26 / ATCC MYA-4695 / CBS 11777 / NBRC 106824 / NRRL Y48691)</name>
    <name type="common">Fission yeast</name>
    <dbReference type="NCBI Taxonomy" id="653667"/>
    <lineage>
        <taxon>Eukaryota</taxon>
        <taxon>Fungi</taxon>
        <taxon>Dikarya</taxon>
        <taxon>Ascomycota</taxon>
        <taxon>Taphrinomycotina</taxon>
        <taxon>Schizosaccharomycetes</taxon>
        <taxon>Schizosaccharomycetales</taxon>
        <taxon>Schizosaccharomycetaceae</taxon>
        <taxon>Schizosaccharomyces</taxon>
    </lineage>
</organism>
<evidence type="ECO:0000256" key="3">
    <source>
        <dbReference type="ARBA" id="ARBA00009253"/>
    </source>
</evidence>
<keyword evidence="6" id="KW-0727">SH2 domain</keyword>
<dbReference type="eggNOG" id="KOG1856">
    <property type="taxonomic scope" value="Eukaryota"/>
</dbReference>
<dbReference type="Gene3D" id="1.10.150.850">
    <property type="entry name" value="Spt6, helix-hairpin-helix domain"/>
    <property type="match status" value="1"/>
</dbReference>
<dbReference type="InterPro" id="IPR049540">
    <property type="entry name" value="Spt6-like_S1"/>
</dbReference>
<dbReference type="Gene3D" id="1.10.10.2740">
    <property type="entry name" value="Spt6, Death-like domain"/>
    <property type="match status" value="1"/>
</dbReference>
<dbReference type="CDD" id="cd09928">
    <property type="entry name" value="SH2_Cterm_SPT6_like"/>
    <property type="match status" value="1"/>
</dbReference>
<dbReference type="InterPro" id="IPR032706">
    <property type="entry name" value="Spt6_HHH"/>
</dbReference>
<feature type="compositionally biased region" description="Polar residues" evidence="11">
    <location>
        <begin position="8"/>
        <end position="17"/>
    </location>
</feature>
<dbReference type="GO" id="GO:0140673">
    <property type="term" value="P:transcription elongation-coupled chromatin remodeling"/>
    <property type="evidence" value="ECO:0007669"/>
    <property type="project" value="EnsemblFungi"/>
</dbReference>
<evidence type="ECO:0000256" key="5">
    <source>
        <dbReference type="ARBA" id="ARBA00022454"/>
    </source>
</evidence>
<dbReference type="FunFam" id="1.10.150.850:FF:000001">
    <property type="entry name" value="Transcription elongation factor spt6"/>
    <property type="match status" value="1"/>
</dbReference>
<dbReference type="Gene3D" id="1.10.3500.10">
    <property type="entry name" value="Tex N-terminal region-like"/>
    <property type="match status" value="1"/>
</dbReference>
<dbReference type="GO" id="GO:0034728">
    <property type="term" value="P:nucleosome organization"/>
    <property type="evidence" value="ECO:0007669"/>
    <property type="project" value="TreeGrafter"/>
</dbReference>
<dbReference type="Pfam" id="PF14641">
    <property type="entry name" value="HTH_44"/>
    <property type="match status" value="1"/>
</dbReference>
<dbReference type="FunFam" id="1.10.10.2740:FF:000002">
    <property type="entry name" value="Transcription elongation factor Spt6"/>
    <property type="match status" value="1"/>
</dbReference>
<dbReference type="OMA" id="GYFYLCF"/>
<dbReference type="PIRSF" id="PIRSF036947">
    <property type="entry name" value="Spt6"/>
    <property type="match status" value="1"/>
</dbReference>
<evidence type="ECO:0000256" key="11">
    <source>
        <dbReference type="SAM" id="MobiDB-lite"/>
    </source>
</evidence>
<evidence type="ECO:0000259" key="12">
    <source>
        <dbReference type="PROSITE" id="PS50126"/>
    </source>
</evidence>
<gene>
    <name evidence="13" type="ORF">SPOG_02571</name>
</gene>
<dbReference type="CDD" id="cd09918">
    <property type="entry name" value="SH2_Nterm_SPT6_like"/>
    <property type="match status" value="1"/>
</dbReference>
<dbReference type="Pfam" id="PF14639">
    <property type="entry name" value="YqgF"/>
    <property type="match status" value="1"/>
</dbReference>